<feature type="region of interest" description="Disordered" evidence="2">
    <location>
        <begin position="397"/>
        <end position="418"/>
    </location>
</feature>
<evidence type="ECO:0000313" key="3">
    <source>
        <dbReference type="EMBL" id="ABA49073.1"/>
    </source>
</evidence>
<name>Q3JPJ0_BURP1</name>
<evidence type="ECO:0000256" key="2">
    <source>
        <dbReference type="SAM" id="MobiDB-lite"/>
    </source>
</evidence>
<organism evidence="3 4">
    <name type="scientific">Burkholderia pseudomallei (strain 1710b)</name>
    <dbReference type="NCBI Taxonomy" id="320372"/>
    <lineage>
        <taxon>Bacteria</taxon>
        <taxon>Pseudomonadati</taxon>
        <taxon>Pseudomonadota</taxon>
        <taxon>Betaproteobacteria</taxon>
        <taxon>Burkholderiales</taxon>
        <taxon>Burkholderiaceae</taxon>
        <taxon>Burkholderia</taxon>
        <taxon>pseudomallei group</taxon>
    </lineage>
</organism>
<proteinExistence type="predicted"/>
<dbReference type="HOGENOM" id="CLU_322558_0_0_4"/>
<protein>
    <submittedName>
        <fullName evidence="3">Uncharacterized protein</fullName>
    </submittedName>
</protein>
<gene>
    <name evidence="3" type="ordered locus">BURPS1710b_3142</name>
</gene>
<sequence length="897" mass="101440">MSAPVGGRNFDDLGFAHDRLSGLQEAERRECVLRLRKGRRRAGGAEIDDVGRPVAARAPGCREIVQFDGRTLERRRDVDEAGIDADRRRRAIDEADDRGQRQLRRHDRRRAERLREALARRALGVAAPRQHERRAAPHERLAEAGPRFVGPLLVGARGRVHEYHVGHRQIQIERRERARRAMRVEAEIDRLAGRRRGVSQRRRDELPRALDNVRARRDRHPPVVEEAHRPLVAGAVGAVAEADKRPARPARDPRGLDEPLAVDHEVVALLGEAPPERADLAPRLRRAQALAPAPQRERQHVAHTVDEPHEIGEAFLDEPVDLRIGVTPADIGDHRHVMHDIAERRHAHDQNFLHAEKKGRRWPAQTERTDFIAPGGRHRQKAANARMRRRFLDKACVSASSGTPRPARAAPPSSSERQVRVRLRRLQRAPEIVLDPRERRVGARLEAQHDHGRRVRRTRETEAVRILDAQTVDRHDLVRAVELRVGAQLVDQLHVLAFVELQLQLGRRHRVRQAVEQRARIGRAREDLEQARARVEAVVEAVPAILEEHVAAHLARERRARLAQLRLHERVARLPHQRLAALLAHPLREIARALHVVDDLRARVARQHFLGEQHQLAVRIDDLAVLRDDAEAVAVAVEREADLGIGRLQLRDHVLQVLRVRRVRVVVREVAVDVGEELDEFAAERLEQARRERARDAVARIDDELQRPREPDVADDALDVLIGDIVSLIRTVAGLETRVDDALVQALDLVAVNRGAAQDHLETVVVGRIVAARDDDARIDAALAARQRERHARREVADGRRHHADVDDIDARRAQPVRERADELGPREPAVARDDDRVAALRAHFAAECAADRARDVGVERLADHAPNIVCLEDGLGDHRFTLCVVHKKFGRLNANA</sequence>
<accession>Q3JPJ0</accession>
<dbReference type="AlphaFoldDB" id="Q3JPJ0"/>
<evidence type="ECO:0000313" key="4">
    <source>
        <dbReference type="Proteomes" id="UP000002700"/>
    </source>
</evidence>
<dbReference type="EnsemblBacteria" id="ABA49073">
    <property type="protein sequence ID" value="ABA49073"/>
    <property type="gene ID" value="BURPS1710b_3142"/>
</dbReference>
<feature type="compositionally biased region" description="Low complexity" evidence="2">
    <location>
        <begin position="398"/>
        <end position="415"/>
    </location>
</feature>
<feature type="coiled-coil region" evidence="1">
    <location>
        <begin position="511"/>
        <end position="541"/>
    </location>
</feature>
<dbReference type="KEGG" id="bpm:BURPS1710b_3142"/>
<evidence type="ECO:0000256" key="1">
    <source>
        <dbReference type="SAM" id="Coils"/>
    </source>
</evidence>
<dbReference type="Proteomes" id="UP000002700">
    <property type="component" value="Chromosome I"/>
</dbReference>
<reference evidence="3 4" key="1">
    <citation type="submission" date="2005-09" db="EMBL/GenBank/DDBJ databases">
        <authorList>
            <person name="Woods D.E."/>
            <person name="Nierman W.C."/>
        </authorList>
    </citation>
    <scope>NUCLEOTIDE SEQUENCE [LARGE SCALE GENOMIC DNA]</scope>
    <source>
        <strain evidence="3 4">1710b</strain>
    </source>
</reference>
<dbReference type="EMBL" id="CP000124">
    <property type="protein sequence ID" value="ABA49073.1"/>
    <property type="molecule type" value="Genomic_DNA"/>
</dbReference>
<keyword evidence="1" id="KW-0175">Coiled coil</keyword>